<dbReference type="GO" id="GO:0008270">
    <property type="term" value="F:zinc ion binding"/>
    <property type="evidence" value="ECO:0007669"/>
    <property type="project" value="UniProtKB-KW"/>
</dbReference>
<keyword evidence="4" id="KW-0238">DNA-binding</keyword>
<dbReference type="PANTHER" id="PTHR23002">
    <property type="entry name" value="ZINC FINGER CCHC DOMAIN CONTAINING PROTEIN"/>
    <property type="match status" value="1"/>
</dbReference>
<evidence type="ECO:0000256" key="1">
    <source>
        <dbReference type="PROSITE-ProRule" id="PRU00047"/>
    </source>
</evidence>
<keyword evidence="1" id="KW-0479">Metal-binding</keyword>
<dbReference type="EMBL" id="CAVMBE010000065">
    <property type="protein sequence ID" value="CAK4032532.1"/>
    <property type="molecule type" value="Genomic_DNA"/>
</dbReference>
<evidence type="ECO:0000259" key="3">
    <source>
        <dbReference type="PROSITE" id="PS50158"/>
    </source>
</evidence>
<feature type="compositionally biased region" description="Low complexity" evidence="2">
    <location>
        <begin position="151"/>
        <end position="172"/>
    </location>
</feature>
<sequence>MDPAKQCYHCQGLGHVQADCPTLRLSGGAQGGGRCYSCGQVGHFAVCDIETPGGPQTDIQKRDCPTPNAAAAPPAGRGIGGPARGGFAGGRGGFAGGRVANCYKCGAINGPGNKTCYRCGEAGHISRECPQAVGEVNGAAPVVNGEANPTPAAGGQPELAAAAPVAPAQLVA</sequence>
<dbReference type="PROSITE" id="PS50158">
    <property type="entry name" value="ZF_CCHC"/>
    <property type="match status" value="2"/>
</dbReference>
<feature type="region of interest" description="Disordered" evidence="2">
    <location>
        <begin position="145"/>
        <end position="172"/>
    </location>
</feature>
<dbReference type="AlphaFoldDB" id="A0AAI8Z4Y9"/>
<feature type="domain" description="CCHC-type" evidence="3">
    <location>
        <begin position="116"/>
        <end position="131"/>
    </location>
</feature>
<keyword evidence="1" id="KW-0863">Zinc-finger</keyword>
<dbReference type="SUPFAM" id="SSF57756">
    <property type="entry name" value="Retrovirus zinc finger-like domains"/>
    <property type="match status" value="2"/>
</dbReference>
<dbReference type="SMART" id="SM00343">
    <property type="entry name" value="ZnF_C2HC"/>
    <property type="match status" value="3"/>
</dbReference>
<evidence type="ECO:0000313" key="5">
    <source>
        <dbReference type="Proteomes" id="UP001296104"/>
    </source>
</evidence>
<proteinExistence type="predicted"/>
<organism evidence="4 5">
    <name type="scientific">Lecanosticta acicola</name>
    <dbReference type="NCBI Taxonomy" id="111012"/>
    <lineage>
        <taxon>Eukaryota</taxon>
        <taxon>Fungi</taxon>
        <taxon>Dikarya</taxon>
        <taxon>Ascomycota</taxon>
        <taxon>Pezizomycotina</taxon>
        <taxon>Dothideomycetes</taxon>
        <taxon>Dothideomycetidae</taxon>
        <taxon>Mycosphaerellales</taxon>
        <taxon>Mycosphaerellaceae</taxon>
        <taxon>Lecanosticta</taxon>
    </lineage>
</organism>
<name>A0AAI8Z4Y9_9PEZI</name>
<comment type="caution">
    <text evidence="4">The sequence shown here is derived from an EMBL/GenBank/DDBJ whole genome shotgun (WGS) entry which is preliminary data.</text>
</comment>
<keyword evidence="5" id="KW-1185">Reference proteome</keyword>
<dbReference type="Gene3D" id="4.10.60.10">
    <property type="entry name" value="Zinc finger, CCHC-type"/>
    <property type="match status" value="2"/>
</dbReference>
<feature type="domain" description="CCHC-type" evidence="3">
    <location>
        <begin position="7"/>
        <end position="21"/>
    </location>
</feature>
<evidence type="ECO:0000256" key="2">
    <source>
        <dbReference type="SAM" id="MobiDB-lite"/>
    </source>
</evidence>
<dbReference type="InterPro" id="IPR001878">
    <property type="entry name" value="Znf_CCHC"/>
</dbReference>
<dbReference type="InterPro" id="IPR036875">
    <property type="entry name" value="Znf_CCHC_sf"/>
</dbReference>
<protein>
    <submittedName>
        <fullName evidence="4">DNA-binding HEXBP</fullName>
    </submittedName>
</protein>
<evidence type="ECO:0000313" key="4">
    <source>
        <dbReference type="EMBL" id="CAK4032532.1"/>
    </source>
</evidence>
<dbReference type="GO" id="GO:0003677">
    <property type="term" value="F:DNA binding"/>
    <property type="evidence" value="ECO:0007669"/>
    <property type="project" value="UniProtKB-KW"/>
</dbReference>
<dbReference type="InterPro" id="IPR051714">
    <property type="entry name" value="Znf_CCHC_NABP"/>
</dbReference>
<gene>
    <name evidence="4" type="ORF">LECACI_7A007690</name>
</gene>
<dbReference type="Pfam" id="PF00098">
    <property type="entry name" value="zf-CCHC"/>
    <property type="match status" value="3"/>
</dbReference>
<keyword evidence="1" id="KW-0862">Zinc</keyword>
<dbReference type="Proteomes" id="UP001296104">
    <property type="component" value="Unassembled WGS sequence"/>
</dbReference>
<accession>A0AAI8Z4Y9</accession>
<reference evidence="4" key="1">
    <citation type="submission" date="2023-11" db="EMBL/GenBank/DDBJ databases">
        <authorList>
            <person name="Alioto T."/>
            <person name="Alioto T."/>
            <person name="Gomez Garrido J."/>
        </authorList>
    </citation>
    <scope>NUCLEOTIDE SEQUENCE</scope>
</reference>